<proteinExistence type="predicted"/>
<evidence type="ECO:0000313" key="1">
    <source>
        <dbReference type="EMBL" id="KAK2549453.1"/>
    </source>
</evidence>
<dbReference type="EMBL" id="JARQWQ010000126">
    <property type="protein sequence ID" value="KAK2549453.1"/>
    <property type="molecule type" value="Genomic_DNA"/>
</dbReference>
<keyword evidence="2" id="KW-1185">Reference proteome</keyword>
<reference evidence="1" key="2">
    <citation type="journal article" date="2023" name="Science">
        <title>Genomic signatures of disease resistance in endangered staghorn corals.</title>
        <authorList>
            <person name="Vollmer S.V."/>
            <person name="Selwyn J.D."/>
            <person name="Despard B.A."/>
            <person name="Roesel C.L."/>
        </authorList>
    </citation>
    <scope>NUCLEOTIDE SEQUENCE</scope>
    <source>
        <strain evidence="1">K2</strain>
    </source>
</reference>
<reference evidence="1" key="1">
    <citation type="journal article" date="2023" name="G3 (Bethesda)">
        <title>Whole genome assembly and annotation of the endangered Caribbean coral Acropora cervicornis.</title>
        <authorList>
            <person name="Selwyn J.D."/>
            <person name="Vollmer S.V."/>
        </authorList>
    </citation>
    <scope>NUCLEOTIDE SEQUENCE</scope>
    <source>
        <strain evidence="1">K2</strain>
    </source>
</reference>
<protein>
    <submittedName>
        <fullName evidence="1">Uncharacterized protein</fullName>
    </submittedName>
</protein>
<organism evidence="1 2">
    <name type="scientific">Acropora cervicornis</name>
    <name type="common">Staghorn coral</name>
    <dbReference type="NCBI Taxonomy" id="6130"/>
    <lineage>
        <taxon>Eukaryota</taxon>
        <taxon>Metazoa</taxon>
        <taxon>Cnidaria</taxon>
        <taxon>Anthozoa</taxon>
        <taxon>Hexacorallia</taxon>
        <taxon>Scleractinia</taxon>
        <taxon>Astrocoeniina</taxon>
        <taxon>Acroporidae</taxon>
        <taxon>Acropora</taxon>
    </lineage>
</organism>
<dbReference type="CDD" id="cd05481">
    <property type="entry name" value="retropepsin_like_LTR_1"/>
    <property type="match status" value="1"/>
</dbReference>
<gene>
    <name evidence="1" type="ORF">P5673_030131</name>
</gene>
<accession>A0AAD9UTL2</accession>
<comment type="caution">
    <text evidence="1">The sequence shown here is derived from an EMBL/GenBank/DDBJ whole genome shotgun (WGS) entry which is preliminary data.</text>
</comment>
<name>A0AAD9UTL2_ACRCE</name>
<sequence length="217" mass="24990">MQEFKKVGHFAQVCRSRKSNVNLLDEMDYPEDSIEEESHMHLLHVASLKMNDIKDKQNACGSDEWWKVLQVDNDTLHCQLDTGAYARVINTMQLKQLAPNAMIKQTKKTLVSYGQHRITPMGYVTLSVRLNDRRLNVNFYVKDSKQKPILSGKVCEALNLVQLQAMILKVSRNDLKVEYLPGKRQILASSLSRTSLNEEPLEEDEIQMNMLEKNLDL</sequence>
<dbReference type="Proteomes" id="UP001249851">
    <property type="component" value="Unassembled WGS sequence"/>
</dbReference>
<dbReference type="AlphaFoldDB" id="A0AAD9UTL2"/>
<evidence type="ECO:0000313" key="2">
    <source>
        <dbReference type="Proteomes" id="UP001249851"/>
    </source>
</evidence>